<keyword evidence="1" id="KW-0469">Meiosis</keyword>
<comment type="caution">
    <text evidence="2">The sequence shown here is derived from an EMBL/GenBank/DDBJ whole genome shotgun (WGS) entry which is preliminary data.</text>
</comment>
<name>A0A854Q8B1_CRYNE</name>
<dbReference type="InterPro" id="IPR013940">
    <property type="entry name" value="Spo22/ZIP4/TEX11"/>
</dbReference>
<dbReference type="PANTHER" id="PTHR40375:SF2">
    <property type="entry name" value="SPORULATION-SPECIFIC PROTEIN 22"/>
    <property type="match status" value="1"/>
</dbReference>
<protein>
    <recommendedName>
        <fullName evidence="4">Protein ZIP4 homolog</fullName>
    </recommendedName>
</protein>
<dbReference type="GO" id="GO:0051321">
    <property type="term" value="P:meiotic cell cycle"/>
    <property type="evidence" value="ECO:0007669"/>
    <property type="project" value="UniProtKB-KW"/>
</dbReference>
<evidence type="ECO:0008006" key="4">
    <source>
        <dbReference type="Google" id="ProtNLM"/>
    </source>
</evidence>
<dbReference type="AlphaFoldDB" id="A0A854Q8B1"/>
<dbReference type="PANTHER" id="PTHR40375">
    <property type="entry name" value="SPORULATION-SPECIFIC PROTEIN 22"/>
    <property type="match status" value="1"/>
</dbReference>
<proteinExistence type="predicted"/>
<organism evidence="2 3">
    <name type="scientific">Cryptococcus neoformans Tu259-1</name>
    <dbReference type="NCBI Taxonomy" id="1230072"/>
    <lineage>
        <taxon>Eukaryota</taxon>
        <taxon>Fungi</taxon>
        <taxon>Dikarya</taxon>
        <taxon>Basidiomycota</taxon>
        <taxon>Agaricomycotina</taxon>
        <taxon>Tremellomycetes</taxon>
        <taxon>Tremellales</taxon>
        <taxon>Cryptococcaceae</taxon>
        <taxon>Cryptococcus</taxon>
        <taxon>Cryptococcus neoformans species complex</taxon>
    </lineage>
</organism>
<dbReference type="EMBL" id="AMKT01000069">
    <property type="protein sequence ID" value="OXG15775.1"/>
    <property type="molecule type" value="Genomic_DNA"/>
</dbReference>
<dbReference type="OrthoDB" id="65716at2759"/>
<sequence>MPKDPFTAIQESLEDARPQFTALIFGAFNAQQKRALLKLLGVIQEAVHNYVKSKKNKKKKDGDGDSRGAEQVKIDWLDTEGVHLWNLASQVNRATPTTPELSKDELSTVAALRLTGFRLVEAATDIKGPATFVVRLLGLTAKTMTALLEAGNTPIASQLALQGAEYEQLITSSITIKEPSEFKQKVTVLVWYYMARIDFLLREGNDSFAYDLLYKAIQLDETWPMAAQEFRLLASKCWTVGNDLLNKRINISGSIDWLKQGLLLVEKLINRGVQLDHLKEIHIAILKSLSRAQLVKAEKDPHALTSATAALNELNELVGDSDQATLHEMRLLQLHILKTRKASEGELRIVMEDIMKLTYWTEDSVLEILSQLASLIGQYPALPSQSVQTYLRLALASSSGHPYVRIIMYEGLLFVKALSPPTSGVSVAAEILDMISKDPDYQLDDKVSAIACQTLLWNIGMFNESKERITEAAHWYQLAAHAVFKELGGENISRCLRKAALCHIKMADWTAALDLISFCPKEEASTHYLTFLAAIRQGREEAAIDAVSSIVECTDFEAQQLVLMTSLANEKGSKHVLMASMRALLNALTDSAVNFDVQIETITVIRCLIRMTVMELAQAEDKDRLVESMIEYLQTAIDILTEDPTRGQGQMKGIAWLYKCAYNVAVQGLNKLSSKSLADLFDTSAQLMSIYDVIVISGESDPDLHFVRGSAMFACLCGKIFVCRDLSNGSDKILLLDQLLDYIPHCREALSSIKSTHPRWPVVTHMRRIINTSEVELRCESNEWTAIPPILQRMKVAHASGETCETNQTLEMMANILFQYEECPSHITYQLLELILDTCPTAYANDIKRYSRWMRAILRILLHRNGAEEEAESLKYAGKALDVLKTSNGKGAYPLDEIQWLVATSWNKGLEWFSSSRVSQAKAWCEIAMTIATSTPELNIDRQKMNEHYEHLLSKIDS</sequence>
<dbReference type="GO" id="GO:0090173">
    <property type="term" value="P:regulation of synaptonemal complex assembly"/>
    <property type="evidence" value="ECO:0007669"/>
    <property type="project" value="InterPro"/>
</dbReference>
<evidence type="ECO:0000256" key="1">
    <source>
        <dbReference type="ARBA" id="ARBA00023254"/>
    </source>
</evidence>
<dbReference type="Proteomes" id="UP000199727">
    <property type="component" value="Unassembled WGS sequence"/>
</dbReference>
<dbReference type="InterPro" id="IPR039057">
    <property type="entry name" value="Spo22/ZIP4"/>
</dbReference>
<accession>A0A854Q8B1</accession>
<reference evidence="2 3" key="1">
    <citation type="submission" date="2017-06" db="EMBL/GenBank/DDBJ databases">
        <title>Global population genomics of the pathogenic fungus Cryptococcus neoformans var. grubii.</title>
        <authorList>
            <person name="Cuomo C."/>
            <person name="Litvintseva A."/>
            <person name="Chen Y."/>
            <person name="Young S."/>
            <person name="Zeng Q."/>
            <person name="Chapman S."/>
            <person name="Gujja S."/>
            <person name="Saif S."/>
            <person name="Birren B."/>
        </authorList>
    </citation>
    <scope>NUCLEOTIDE SEQUENCE [LARGE SCALE GENOMIC DNA]</scope>
    <source>
        <strain evidence="2 3">Tu259-1</strain>
    </source>
</reference>
<gene>
    <name evidence="2" type="ORF">C361_05215</name>
</gene>
<evidence type="ECO:0000313" key="2">
    <source>
        <dbReference type="EMBL" id="OXG15775.1"/>
    </source>
</evidence>
<evidence type="ECO:0000313" key="3">
    <source>
        <dbReference type="Proteomes" id="UP000199727"/>
    </source>
</evidence>
<dbReference type="Pfam" id="PF08631">
    <property type="entry name" value="SPO22"/>
    <property type="match status" value="1"/>
</dbReference>